<feature type="region of interest" description="Disordered" evidence="1">
    <location>
        <begin position="82"/>
        <end position="109"/>
    </location>
</feature>
<proteinExistence type="predicted"/>
<evidence type="ECO:0000313" key="3">
    <source>
        <dbReference type="WBParaSite" id="Csp11.Scaffold630.g18355.t1"/>
    </source>
</evidence>
<feature type="compositionally biased region" description="Low complexity" evidence="1">
    <location>
        <begin position="82"/>
        <end position="98"/>
    </location>
</feature>
<sequence length="262" mass="28882">MDIKTVDRTGQDHLPPILKLITDPSYLYSRENETTESTSEGTLYTYTVKLSCEPFKTSFDSVAPKQSIEKSSSIEELVSQISSTTSSEMKSRSMSFSEKSSKKSKDTASKMPEYLSLPSLTSGSSILSNPTDSSIGTIPKSLPNFTYSSANMKSTRSGKFVMMVHVKFVLIHRDVRGRRVQSVFNDEFSSDTILENVIMNFHGLCTRQLTGVKFEPRVSYCVGELKPENSKPVNAAELKKTLAQLASSSSVVQLALVVNNAD</sequence>
<protein>
    <submittedName>
        <fullName evidence="3">UBX domain-containing protein</fullName>
    </submittedName>
</protein>
<dbReference type="AlphaFoldDB" id="A0A1I7UQK8"/>
<reference evidence="3" key="1">
    <citation type="submission" date="2016-11" db="UniProtKB">
        <authorList>
            <consortium name="WormBaseParasite"/>
        </authorList>
    </citation>
    <scope>IDENTIFICATION</scope>
</reference>
<evidence type="ECO:0000256" key="1">
    <source>
        <dbReference type="SAM" id="MobiDB-lite"/>
    </source>
</evidence>
<feature type="compositionally biased region" description="Basic and acidic residues" evidence="1">
    <location>
        <begin position="99"/>
        <end position="108"/>
    </location>
</feature>
<dbReference type="WBParaSite" id="Csp11.Scaffold630.g18355.t1">
    <property type="protein sequence ID" value="Csp11.Scaffold630.g18355.t1"/>
    <property type="gene ID" value="Csp11.Scaffold630.g18355"/>
</dbReference>
<organism evidence="2 3">
    <name type="scientific">Caenorhabditis tropicalis</name>
    <dbReference type="NCBI Taxonomy" id="1561998"/>
    <lineage>
        <taxon>Eukaryota</taxon>
        <taxon>Metazoa</taxon>
        <taxon>Ecdysozoa</taxon>
        <taxon>Nematoda</taxon>
        <taxon>Chromadorea</taxon>
        <taxon>Rhabditida</taxon>
        <taxon>Rhabditina</taxon>
        <taxon>Rhabditomorpha</taxon>
        <taxon>Rhabditoidea</taxon>
        <taxon>Rhabditidae</taxon>
        <taxon>Peloderinae</taxon>
        <taxon>Caenorhabditis</taxon>
    </lineage>
</organism>
<dbReference type="eggNOG" id="ENOG502THRK">
    <property type="taxonomic scope" value="Eukaryota"/>
</dbReference>
<dbReference type="Proteomes" id="UP000095282">
    <property type="component" value="Unplaced"/>
</dbReference>
<dbReference type="Pfam" id="PF04370">
    <property type="entry name" value="DUF508"/>
    <property type="match status" value="1"/>
</dbReference>
<dbReference type="InterPro" id="IPR007465">
    <property type="entry name" value="DUF508"/>
</dbReference>
<accession>A0A1I7UQK8</accession>
<keyword evidence="2" id="KW-1185">Reference proteome</keyword>
<name>A0A1I7UQK8_9PELO</name>
<evidence type="ECO:0000313" key="2">
    <source>
        <dbReference type="Proteomes" id="UP000095282"/>
    </source>
</evidence>
<dbReference type="STRING" id="1561998.A0A1I7UQK8"/>